<dbReference type="HOGENOM" id="CLU_1377199_0_0_6"/>
<reference evidence="1 2" key="1">
    <citation type="submission" date="2012-04" db="EMBL/GenBank/DDBJ databases">
        <title>Complete genome of Rhodanobacter sp. 2APBS1.</title>
        <authorList>
            <consortium name="US DOE Joint Genome Institute"/>
            <person name="Huntemann M."/>
            <person name="Wei C.-L."/>
            <person name="Han J."/>
            <person name="Detter J.C."/>
            <person name="Han C."/>
            <person name="Tapia R."/>
            <person name="Munk A.C.C."/>
            <person name="Chen A."/>
            <person name="Krypides N."/>
            <person name="Mavromatis K."/>
            <person name="Markowitz V."/>
            <person name="Szeto E."/>
            <person name="Ivanova N."/>
            <person name="Mikhailova N."/>
            <person name="Ovchinnikova G."/>
            <person name="Pagani I."/>
            <person name="Pati A."/>
            <person name="Goodwin L."/>
            <person name="Peters L."/>
            <person name="Pitluck S."/>
            <person name="Woyke T."/>
            <person name="Prakash O."/>
            <person name="Elkins J."/>
            <person name="Brown S."/>
            <person name="Palumbo A."/>
            <person name="Hemme C."/>
            <person name="Zhou J."/>
            <person name="Watson D."/>
            <person name="Jardine P."/>
            <person name="Kostka J."/>
            <person name="Green S."/>
        </authorList>
    </citation>
    <scope>NUCLEOTIDE SEQUENCE [LARGE SCALE GENOMIC DNA]</scope>
    <source>
        <strain evidence="1 2">2APBS1</strain>
    </source>
</reference>
<dbReference type="RefSeq" id="WP_015447941.1">
    <property type="nucleotide sequence ID" value="NC_020541.1"/>
</dbReference>
<evidence type="ECO:0000313" key="1">
    <source>
        <dbReference type="EMBL" id="AGG89272.1"/>
    </source>
</evidence>
<protein>
    <submittedName>
        <fullName evidence="1">Uncharacterized protein</fullName>
    </submittedName>
</protein>
<dbReference type="Proteomes" id="UP000011859">
    <property type="component" value="Chromosome"/>
</dbReference>
<gene>
    <name evidence="1" type="ORF">R2APBS1_2158</name>
</gene>
<proteinExistence type="predicted"/>
<dbReference type="Gene3D" id="3.30.420.240">
    <property type="match status" value="1"/>
</dbReference>
<dbReference type="EMBL" id="CP003470">
    <property type="protein sequence ID" value="AGG89272.1"/>
    <property type="molecule type" value="Genomic_DNA"/>
</dbReference>
<organism evidence="1 2">
    <name type="scientific">Rhodanobacter denitrificans</name>
    <dbReference type="NCBI Taxonomy" id="666685"/>
    <lineage>
        <taxon>Bacteria</taxon>
        <taxon>Pseudomonadati</taxon>
        <taxon>Pseudomonadota</taxon>
        <taxon>Gammaproteobacteria</taxon>
        <taxon>Lysobacterales</taxon>
        <taxon>Rhodanobacteraceae</taxon>
        <taxon>Rhodanobacter</taxon>
    </lineage>
</organism>
<dbReference type="AlphaFoldDB" id="M4NGP6"/>
<dbReference type="KEGG" id="rhd:R2APBS1_2158"/>
<dbReference type="eggNOG" id="COG0575">
    <property type="taxonomic scope" value="Bacteria"/>
</dbReference>
<accession>M4NGP6</accession>
<keyword evidence="2" id="KW-1185">Reference proteome</keyword>
<evidence type="ECO:0000313" key="2">
    <source>
        <dbReference type="Proteomes" id="UP000011859"/>
    </source>
</evidence>
<sequence precursor="true">MSDPWTHLLQLAYFMLPAYCANMAPPFTRYWRGWNRPIYERLLGSHKTVLGLLCSDPLASHHAATYIDKTGVGAGPWDMFKETRTKRMHAVTITSGTAVTRTADGWHVAKLELVSRIQALLHSGDLLIEPELADAATLARELQDFRVTFSTAGNAQFGAREGAHDDLVLSVVTAIFGATRAEPVMELGLMIPGNGYRH</sequence>
<name>M4NGP6_9GAMM</name>